<keyword evidence="4" id="KW-1185">Reference proteome</keyword>
<dbReference type="PIRSF" id="PIRSF026760">
    <property type="entry name" value="UCP026760"/>
    <property type="match status" value="1"/>
</dbReference>
<gene>
    <name evidence="3" type="ORF">DY245_42810</name>
</gene>
<evidence type="ECO:0000313" key="4">
    <source>
        <dbReference type="Proteomes" id="UP000262477"/>
    </source>
</evidence>
<dbReference type="Gene3D" id="3.40.50.300">
    <property type="entry name" value="P-loop containing nucleotide triphosphate hydrolases"/>
    <property type="match status" value="1"/>
</dbReference>
<dbReference type="AlphaFoldDB" id="A0A371PQB0"/>
<dbReference type="Pfam" id="PF17396">
    <property type="entry name" value="DUF1611_N"/>
    <property type="match status" value="1"/>
</dbReference>
<reference evidence="3 4" key="1">
    <citation type="submission" date="2018-08" db="EMBL/GenBank/DDBJ databases">
        <title>Streptomyces NEAU-D10 sp. nov., a novel Actinomycete isolated from soil.</title>
        <authorList>
            <person name="Jin L."/>
        </authorList>
    </citation>
    <scope>NUCLEOTIDE SEQUENCE [LARGE SCALE GENOMIC DNA]</scope>
    <source>
        <strain evidence="3 4">NEAU-D10</strain>
    </source>
</reference>
<sequence length="363" mass="38639">MDHLKRIVILADDEITPSPAKTLTGILRYRSDRVVAVVDNHNAGRDTGEAVGGGLGAGIPIVADIAAAMAFEPDSVLLGTEPTGGILPPSWRPLILEVIGRGLDVINGLHTMLGEDEEFSAAAERSGARIWDVRREPKERYTVELREDGKPVFEIRKHRPGSRTVLAVGTDCGIGKMTTMLEIEREALHRGLAPAFVATGQIGTMITGRGVSIDAIMVDYVAKIIEDEVCAAVEESDLVLVEGQGALNHPRGSGGPLFLMHGSRADSLIMCHDLSRPTIKLLPDHPLPSLERAIEMHAEGASWLWPKGRCPIVGISLITAGLPDDRAREEIAAIEAATGLPATDVVRYGAAPLLDAILAGPTA</sequence>
<evidence type="ECO:0000313" key="3">
    <source>
        <dbReference type="EMBL" id="REK84499.1"/>
    </source>
</evidence>
<dbReference type="Pfam" id="PF07755">
    <property type="entry name" value="DUF1611"/>
    <property type="match status" value="1"/>
</dbReference>
<dbReference type="OrthoDB" id="9778498at2"/>
<dbReference type="RefSeq" id="WP_128512508.1">
    <property type="nucleotide sequence ID" value="NZ_QUAC01000483.1"/>
</dbReference>
<dbReference type="Proteomes" id="UP000262477">
    <property type="component" value="Unassembled WGS sequence"/>
</dbReference>
<feature type="domain" description="D-glutamate N-acetyltransferase-like C-terminal" evidence="1">
    <location>
        <begin position="159"/>
        <end position="354"/>
    </location>
</feature>
<proteinExistence type="predicted"/>
<dbReference type="Gene3D" id="3.40.50.720">
    <property type="entry name" value="NAD(P)-binding Rossmann-like Domain"/>
    <property type="match status" value="1"/>
</dbReference>
<dbReference type="PANTHER" id="PTHR40690">
    <property type="entry name" value="GLL3100 PROTEIN"/>
    <property type="match status" value="1"/>
</dbReference>
<organism evidence="3 4">
    <name type="scientific">Streptomyces inhibens</name>
    <dbReference type="NCBI Taxonomy" id="2293571"/>
    <lineage>
        <taxon>Bacteria</taxon>
        <taxon>Bacillati</taxon>
        <taxon>Actinomycetota</taxon>
        <taxon>Actinomycetes</taxon>
        <taxon>Kitasatosporales</taxon>
        <taxon>Streptomycetaceae</taxon>
        <taxon>Streptomyces</taxon>
    </lineage>
</organism>
<dbReference type="InterPro" id="IPR035086">
    <property type="entry name" value="DgcN-like_C"/>
</dbReference>
<accession>A0A371PQB0</accession>
<dbReference type="InterPro" id="IPR035402">
    <property type="entry name" value="DgcN-like_N"/>
</dbReference>
<feature type="domain" description="D-glutamate N-acetyltransferase-like N-terminal" evidence="2">
    <location>
        <begin position="42"/>
        <end position="135"/>
    </location>
</feature>
<dbReference type="EMBL" id="QUAC01000483">
    <property type="protein sequence ID" value="REK84499.1"/>
    <property type="molecule type" value="Genomic_DNA"/>
</dbReference>
<name>A0A371PQB0_STRIH</name>
<protein>
    <submittedName>
        <fullName evidence="3">DUF1611 domain-containing protein</fullName>
    </submittedName>
</protein>
<dbReference type="InterPro" id="IPR027417">
    <property type="entry name" value="P-loop_NTPase"/>
</dbReference>
<evidence type="ECO:0000259" key="2">
    <source>
        <dbReference type="Pfam" id="PF17396"/>
    </source>
</evidence>
<dbReference type="SUPFAM" id="SSF52540">
    <property type="entry name" value="P-loop containing nucleoside triphosphate hydrolases"/>
    <property type="match status" value="1"/>
</dbReference>
<evidence type="ECO:0000259" key="1">
    <source>
        <dbReference type="Pfam" id="PF07755"/>
    </source>
</evidence>
<comment type="caution">
    <text evidence="3">The sequence shown here is derived from an EMBL/GenBank/DDBJ whole genome shotgun (WGS) entry which is preliminary data.</text>
</comment>
<dbReference type="InterPro" id="IPR011669">
    <property type="entry name" value="DgcN-like"/>
</dbReference>
<dbReference type="PANTHER" id="PTHR40690:SF1">
    <property type="entry name" value="DUF1611 DOMAIN-CONTAINING PROTEIN"/>
    <property type="match status" value="1"/>
</dbReference>